<dbReference type="AlphaFoldDB" id="A0A395IJS6"/>
<name>A0A395IJS6_9HELO</name>
<feature type="region of interest" description="Disordered" evidence="1">
    <location>
        <begin position="134"/>
        <end position="187"/>
    </location>
</feature>
<dbReference type="EMBL" id="QKRW01000038">
    <property type="protein sequence ID" value="RAL60632.1"/>
    <property type="molecule type" value="Genomic_DNA"/>
</dbReference>
<feature type="compositionally biased region" description="Polar residues" evidence="1">
    <location>
        <begin position="134"/>
        <end position="154"/>
    </location>
</feature>
<protein>
    <submittedName>
        <fullName evidence="2">Uncharacterized protein</fullName>
    </submittedName>
</protein>
<keyword evidence="3" id="KW-1185">Reference proteome</keyword>
<feature type="compositionally biased region" description="Low complexity" evidence="1">
    <location>
        <begin position="163"/>
        <end position="183"/>
    </location>
</feature>
<evidence type="ECO:0000313" key="3">
    <source>
        <dbReference type="Proteomes" id="UP000249056"/>
    </source>
</evidence>
<evidence type="ECO:0000313" key="2">
    <source>
        <dbReference type="EMBL" id="RAL60632.1"/>
    </source>
</evidence>
<sequence length="210" mass="20978">MAKGKFEAHQEISAIMTSTTPSIGGITDGGGLFPTFVPNDVAGQTILGCPISSFMSLDSKCPIIGTGLPTCASQTGPLDGGCCSALSAFATSIGDCYSSNAPDCLNLSELSSSLTAFSATATDQQITNPCAQFASETGTSQPTETGGATENVEATETEKPTITGSESETKSSSAAATTTSNSGGAKGRGNIGLRTIASLALVGSLSVLWL</sequence>
<proteinExistence type="predicted"/>
<organism evidence="2 3">
    <name type="scientific">Monilinia fructigena</name>
    <dbReference type="NCBI Taxonomy" id="38457"/>
    <lineage>
        <taxon>Eukaryota</taxon>
        <taxon>Fungi</taxon>
        <taxon>Dikarya</taxon>
        <taxon>Ascomycota</taxon>
        <taxon>Pezizomycotina</taxon>
        <taxon>Leotiomycetes</taxon>
        <taxon>Helotiales</taxon>
        <taxon>Sclerotiniaceae</taxon>
        <taxon>Monilinia</taxon>
    </lineage>
</organism>
<dbReference type="Proteomes" id="UP000249056">
    <property type="component" value="Unassembled WGS sequence"/>
</dbReference>
<dbReference type="OrthoDB" id="3535046at2759"/>
<gene>
    <name evidence="2" type="ORF">DID88_009950</name>
</gene>
<accession>A0A395IJS6</accession>
<comment type="caution">
    <text evidence="2">The sequence shown here is derived from an EMBL/GenBank/DDBJ whole genome shotgun (WGS) entry which is preliminary data.</text>
</comment>
<reference evidence="2 3" key="1">
    <citation type="submission" date="2018-06" db="EMBL/GenBank/DDBJ databases">
        <title>Genome Sequence of the Brown Rot Fungal Pathogen Monilinia fructigena.</title>
        <authorList>
            <person name="Landi L."/>
            <person name="De Miccolis Angelini R.M."/>
            <person name="Pollastro S."/>
            <person name="Abate D."/>
            <person name="Faretra F."/>
            <person name="Romanazzi G."/>
        </authorList>
    </citation>
    <scope>NUCLEOTIDE SEQUENCE [LARGE SCALE GENOMIC DNA]</scope>
    <source>
        <strain evidence="2 3">Mfrg269</strain>
    </source>
</reference>
<evidence type="ECO:0000256" key="1">
    <source>
        <dbReference type="SAM" id="MobiDB-lite"/>
    </source>
</evidence>